<dbReference type="Proteomes" id="UP000663832">
    <property type="component" value="Unassembled WGS sequence"/>
</dbReference>
<evidence type="ECO:0000313" key="2">
    <source>
        <dbReference type="EMBL" id="CAF1402062.1"/>
    </source>
</evidence>
<protein>
    <submittedName>
        <fullName evidence="2">Uncharacterized protein</fullName>
    </submittedName>
</protein>
<dbReference type="Proteomes" id="UP000663877">
    <property type="component" value="Unassembled WGS sequence"/>
</dbReference>
<organism evidence="2 3">
    <name type="scientific">Adineta steineri</name>
    <dbReference type="NCBI Taxonomy" id="433720"/>
    <lineage>
        <taxon>Eukaryota</taxon>
        <taxon>Metazoa</taxon>
        <taxon>Spiralia</taxon>
        <taxon>Gnathifera</taxon>
        <taxon>Rotifera</taxon>
        <taxon>Eurotatoria</taxon>
        <taxon>Bdelloidea</taxon>
        <taxon>Adinetida</taxon>
        <taxon>Adinetidae</taxon>
        <taxon>Adineta</taxon>
    </lineage>
</organism>
<accession>A0A815L6H8</accession>
<dbReference type="AlphaFoldDB" id="A0A815L6H8"/>
<comment type="caution">
    <text evidence="2">The sequence shown here is derived from an EMBL/GenBank/DDBJ whole genome shotgun (WGS) entry which is preliminary data.</text>
</comment>
<reference evidence="2" key="1">
    <citation type="submission" date="2021-02" db="EMBL/GenBank/DDBJ databases">
        <authorList>
            <person name="Nowell W R."/>
        </authorList>
    </citation>
    <scope>NUCLEOTIDE SEQUENCE</scope>
</reference>
<evidence type="ECO:0000313" key="1">
    <source>
        <dbReference type="EMBL" id="CAF1122107.1"/>
    </source>
</evidence>
<name>A0A815L6H8_9BILA</name>
<gene>
    <name evidence="1" type="ORF">BJG266_LOCUS22516</name>
    <name evidence="2" type="ORF">QVE165_LOCUS36830</name>
</gene>
<evidence type="ECO:0000313" key="3">
    <source>
        <dbReference type="Proteomes" id="UP000663832"/>
    </source>
</evidence>
<dbReference type="EMBL" id="CAJNOI010000142">
    <property type="protein sequence ID" value="CAF1122107.1"/>
    <property type="molecule type" value="Genomic_DNA"/>
</dbReference>
<dbReference type="EMBL" id="CAJNOM010000375">
    <property type="protein sequence ID" value="CAF1402062.1"/>
    <property type="molecule type" value="Genomic_DNA"/>
</dbReference>
<sequence>MSKLPHLPEKYNIVWLDAHIGQLDFCVQLKRAFFTHVDPESGQEVSPTNQDIDQFILNQSDFSATFDSFHFSLRTFTNVEACLNYIDEIQNHRIIFITSSILGEPAVEQLIKRYAHSFTNARTNEPYNSIYIFCADISRAVQWARSHRNYIQIFDIETDLLARLTRDLADEFFEHAEERLEANDDKAAIERLSWSKSLFIRYDKLICLSEPENQKLKPSKILKEIDEMLDIAEKRVRQQQENTSDEVSKVMKMVSKDALVLGSAYPPQLFEDEPTLIIFDHDGYLVDPPIDLKPFTRIANIINNQTTFTERLNYPNRSFIIAIILPRLNPHQVLPFVQQNVLGYPSVQLFYLFFANSNGNNLAANCGPKLIECHSITSRASAQTRVVCARANDLNIAYCESHRVQYENQGDNSVANLFAEQKLDRVSLQLKYNQQLRREFEQQLFE</sequence>
<keyword evidence="3" id="KW-1185">Reference proteome</keyword>
<proteinExistence type="predicted"/>